<evidence type="ECO:0000256" key="1">
    <source>
        <dbReference type="ARBA" id="ARBA00001971"/>
    </source>
</evidence>
<dbReference type="InterPro" id="IPR036396">
    <property type="entry name" value="Cyt_P450_sf"/>
</dbReference>
<dbReference type="InterPro" id="IPR051103">
    <property type="entry name" value="Plant_metabolite_P450s"/>
</dbReference>
<keyword evidence="6" id="KW-0472">Membrane</keyword>
<keyword evidence="8" id="KW-0503">Monooxygenase</keyword>
<dbReference type="Pfam" id="PF00067">
    <property type="entry name" value="p450"/>
    <property type="match status" value="1"/>
</dbReference>
<keyword evidence="8 9" id="KW-0560">Oxidoreductase</keyword>
<comment type="similarity">
    <text evidence="8">Belongs to the cytochrome P450 family.</text>
</comment>
<comment type="subcellular location">
    <subcellularLocation>
        <location evidence="2">Membrane</location>
        <topology evidence="2">Single-pass membrane protein</topology>
    </subcellularLocation>
</comment>
<dbReference type="CDD" id="cd11075">
    <property type="entry name" value="CYP77_89"/>
    <property type="match status" value="1"/>
</dbReference>
<accession>B9T8H5</accession>
<protein>
    <submittedName>
        <fullName evidence="9">Cytochrome P450, putative</fullName>
        <ecNumber evidence="9">1.14.14.1</ecNumber>
    </submittedName>
</protein>
<keyword evidence="7 8" id="KW-0408">Iron</keyword>
<organism evidence="9 10">
    <name type="scientific">Ricinus communis</name>
    <name type="common">Castor bean</name>
    <dbReference type="NCBI Taxonomy" id="3988"/>
    <lineage>
        <taxon>Eukaryota</taxon>
        <taxon>Viridiplantae</taxon>
        <taxon>Streptophyta</taxon>
        <taxon>Embryophyta</taxon>
        <taxon>Tracheophyta</taxon>
        <taxon>Spermatophyta</taxon>
        <taxon>Magnoliopsida</taxon>
        <taxon>eudicotyledons</taxon>
        <taxon>Gunneridae</taxon>
        <taxon>Pentapetalae</taxon>
        <taxon>rosids</taxon>
        <taxon>fabids</taxon>
        <taxon>Malpighiales</taxon>
        <taxon>Euphorbiaceae</taxon>
        <taxon>Acalyphoideae</taxon>
        <taxon>Acalypheae</taxon>
        <taxon>Ricinus</taxon>
    </lineage>
</organism>
<dbReference type="eggNOG" id="KOG0156">
    <property type="taxonomic scope" value="Eukaryota"/>
</dbReference>
<keyword evidence="3" id="KW-0812">Transmembrane</keyword>
<dbReference type="Proteomes" id="UP000008311">
    <property type="component" value="Unassembled WGS sequence"/>
</dbReference>
<evidence type="ECO:0000313" key="9">
    <source>
        <dbReference type="EMBL" id="EEF27840.1"/>
    </source>
</evidence>
<dbReference type="GO" id="GO:0005506">
    <property type="term" value="F:iron ion binding"/>
    <property type="evidence" value="ECO:0007669"/>
    <property type="project" value="InterPro"/>
</dbReference>
<keyword evidence="4 7" id="KW-0479">Metal-binding</keyword>
<keyword evidence="10" id="KW-1185">Reference proteome</keyword>
<proteinExistence type="inferred from homology"/>
<evidence type="ECO:0000256" key="4">
    <source>
        <dbReference type="ARBA" id="ARBA00022723"/>
    </source>
</evidence>
<evidence type="ECO:0000256" key="5">
    <source>
        <dbReference type="ARBA" id="ARBA00022989"/>
    </source>
</evidence>
<dbReference type="EMBL" id="EQ975049">
    <property type="protein sequence ID" value="EEF27840.1"/>
    <property type="molecule type" value="Genomic_DNA"/>
</dbReference>
<dbReference type="PANTHER" id="PTHR24298:SF800">
    <property type="entry name" value="CYTOCHROME P450 89A2-RELATED"/>
    <property type="match status" value="1"/>
</dbReference>
<comment type="cofactor">
    <cofactor evidence="1 7">
        <name>heme</name>
        <dbReference type="ChEBI" id="CHEBI:30413"/>
    </cofactor>
</comment>
<dbReference type="PRINTS" id="PR00463">
    <property type="entry name" value="EP450I"/>
</dbReference>
<evidence type="ECO:0000256" key="7">
    <source>
        <dbReference type="PIRSR" id="PIRSR602401-1"/>
    </source>
</evidence>
<dbReference type="Gene3D" id="1.10.630.10">
    <property type="entry name" value="Cytochrome P450"/>
    <property type="match status" value="1"/>
</dbReference>
<keyword evidence="7 8" id="KW-0349">Heme</keyword>
<dbReference type="EC" id="1.14.14.1" evidence="9"/>
<reference evidence="10" key="1">
    <citation type="journal article" date="2010" name="Nat. Biotechnol.">
        <title>Draft genome sequence of the oilseed species Ricinus communis.</title>
        <authorList>
            <person name="Chan A.P."/>
            <person name="Crabtree J."/>
            <person name="Zhao Q."/>
            <person name="Lorenzi H."/>
            <person name="Orvis J."/>
            <person name="Puiu D."/>
            <person name="Melake-Berhan A."/>
            <person name="Jones K.M."/>
            <person name="Redman J."/>
            <person name="Chen G."/>
            <person name="Cahoon E.B."/>
            <person name="Gedil M."/>
            <person name="Stanke M."/>
            <person name="Haas B.J."/>
            <person name="Wortman J.R."/>
            <person name="Fraser-Liggett C.M."/>
            <person name="Ravel J."/>
            <person name="Rabinowicz P.D."/>
        </authorList>
    </citation>
    <scope>NUCLEOTIDE SEQUENCE [LARGE SCALE GENOMIC DNA]</scope>
    <source>
        <strain evidence="10">cv. Hale</strain>
    </source>
</reference>
<sequence>MSNSPYGSTWRALRRNLTGGVLHPSQLKSFSHARKRVLDNLIAGLEHDSKDNKAIYVAEHFRYAIFSLLVLLCFGDNIDDNQMKEIEVAQKESFLSYQRMKLFFIMPKLGKFFFRKLWNELNNAMINCNNVFLFMVRSRKQEISARKNQESLSYVDTLLDFQLPGEEGTLAENHIVGLCSEFITAGTDSTTSALQWIMACIVKYPSVQAKVYEEMKAVLGQENQWVQEDDLQKMPYLRAVILEGLRRHPPGYAPATPHAVTEDVELGGYTLPKGTAVNFLIPDIGRDPNVWEHPLEFKPERLLKSDDTSEDDSFDITGKGEIKMMPFGAGRRICPGNGVAMLHLTYIVANLVWHFEWSPPDGEEVDLTEKYEITISMKRALKACLSPRFK</sequence>
<dbReference type="InterPro" id="IPR017972">
    <property type="entry name" value="Cyt_P450_CS"/>
</dbReference>
<dbReference type="SUPFAM" id="SSF48264">
    <property type="entry name" value="Cytochrome P450"/>
    <property type="match status" value="1"/>
</dbReference>
<dbReference type="STRING" id="3988.B9T8H5"/>
<feature type="binding site" description="axial binding residue" evidence="7">
    <location>
        <position position="334"/>
    </location>
    <ligand>
        <name>heme</name>
        <dbReference type="ChEBI" id="CHEBI:30413"/>
    </ligand>
    <ligandPart>
        <name>Fe</name>
        <dbReference type="ChEBI" id="CHEBI:18248"/>
    </ligandPart>
</feature>
<dbReference type="InterPro" id="IPR002401">
    <property type="entry name" value="Cyt_P450_E_grp-I"/>
</dbReference>
<evidence type="ECO:0000256" key="8">
    <source>
        <dbReference type="RuleBase" id="RU000461"/>
    </source>
</evidence>
<dbReference type="GO" id="GO:0016712">
    <property type="term" value="F:oxidoreductase activity, acting on paired donors, with incorporation or reduction of molecular oxygen, reduced flavin or flavoprotein as one donor, and incorporation of one atom of oxygen"/>
    <property type="evidence" value="ECO:0007669"/>
    <property type="project" value="UniProtKB-EC"/>
</dbReference>
<dbReference type="GO" id="GO:0016020">
    <property type="term" value="C:membrane"/>
    <property type="evidence" value="ECO:0000318"/>
    <property type="project" value="GO_Central"/>
</dbReference>
<gene>
    <name evidence="9" type="ORF">RCOM_0380830</name>
</gene>
<dbReference type="PRINTS" id="PR00385">
    <property type="entry name" value="P450"/>
</dbReference>
<dbReference type="PROSITE" id="PS00086">
    <property type="entry name" value="CYTOCHROME_P450"/>
    <property type="match status" value="1"/>
</dbReference>
<evidence type="ECO:0000256" key="3">
    <source>
        <dbReference type="ARBA" id="ARBA00022692"/>
    </source>
</evidence>
<dbReference type="InterPro" id="IPR001128">
    <property type="entry name" value="Cyt_P450"/>
</dbReference>
<dbReference type="AlphaFoldDB" id="B9T8H5"/>
<dbReference type="GO" id="GO:0016709">
    <property type="term" value="F:oxidoreductase activity, acting on paired donors, with incorporation or reduction of molecular oxygen, NAD(P)H as one donor, and incorporation of one atom of oxygen"/>
    <property type="evidence" value="ECO:0000318"/>
    <property type="project" value="GO_Central"/>
</dbReference>
<evidence type="ECO:0000256" key="2">
    <source>
        <dbReference type="ARBA" id="ARBA00004167"/>
    </source>
</evidence>
<evidence type="ECO:0000256" key="6">
    <source>
        <dbReference type="ARBA" id="ARBA00023136"/>
    </source>
</evidence>
<name>B9T8H5_RICCO</name>
<dbReference type="GO" id="GO:0020037">
    <property type="term" value="F:heme binding"/>
    <property type="evidence" value="ECO:0007669"/>
    <property type="project" value="InterPro"/>
</dbReference>
<keyword evidence="5" id="KW-1133">Transmembrane helix</keyword>
<evidence type="ECO:0000313" key="10">
    <source>
        <dbReference type="Proteomes" id="UP000008311"/>
    </source>
</evidence>
<dbReference type="PANTHER" id="PTHR24298">
    <property type="entry name" value="FLAVONOID 3'-MONOOXYGENASE-RELATED"/>
    <property type="match status" value="1"/>
</dbReference>
<dbReference type="InParanoid" id="B9T8H5"/>